<dbReference type="AlphaFoldDB" id="A0A1I3YXH0"/>
<evidence type="ECO:0000313" key="3">
    <source>
        <dbReference type="Proteomes" id="UP000323300"/>
    </source>
</evidence>
<protein>
    <submittedName>
        <fullName evidence="2">Uncharacterized protein</fullName>
    </submittedName>
</protein>
<gene>
    <name evidence="2" type="ORF">SAMN04488498_105201</name>
</gene>
<sequence length="122" mass="12424">MRAIGLTFAVLALAGCSATSDTTGTPVTTVPTASFEAPKVMAAGTSPIPPSKQAAFCQDQVANMYDAEPQNVVAHGPVVAADGSTTIDVTVDRGNGVKTFKCRLDAGNRFIDALSAVSDGLH</sequence>
<feature type="chain" id="PRO_5009302445" evidence="1">
    <location>
        <begin position="21"/>
        <end position="122"/>
    </location>
</feature>
<dbReference type="Proteomes" id="UP000323300">
    <property type="component" value="Unassembled WGS sequence"/>
</dbReference>
<reference evidence="2 3" key="1">
    <citation type="submission" date="2016-10" db="EMBL/GenBank/DDBJ databases">
        <authorList>
            <person name="Varghese N."/>
            <person name="Submissions S."/>
        </authorList>
    </citation>
    <scope>NUCLEOTIDE SEQUENCE [LARGE SCALE GENOMIC DNA]</scope>
    <source>
        <strain evidence="2 3">DSM 21822</strain>
    </source>
</reference>
<accession>A0A1I3YXH0</accession>
<keyword evidence="3" id="KW-1185">Reference proteome</keyword>
<dbReference type="PROSITE" id="PS51257">
    <property type="entry name" value="PROKAR_LIPOPROTEIN"/>
    <property type="match status" value="1"/>
</dbReference>
<keyword evidence="1" id="KW-0732">Signal</keyword>
<dbReference type="EMBL" id="FOSL01000005">
    <property type="protein sequence ID" value="SFK35911.1"/>
    <property type="molecule type" value="Genomic_DNA"/>
</dbReference>
<evidence type="ECO:0000313" key="2">
    <source>
        <dbReference type="EMBL" id="SFK35911.1"/>
    </source>
</evidence>
<name>A0A1I3YXH0_9HYPH</name>
<organism evidence="2 3">
    <name type="scientific">Neomesorhizobium albiziae</name>
    <dbReference type="NCBI Taxonomy" id="335020"/>
    <lineage>
        <taxon>Bacteria</taxon>
        <taxon>Pseudomonadati</taxon>
        <taxon>Pseudomonadota</taxon>
        <taxon>Alphaproteobacteria</taxon>
        <taxon>Hyphomicrobiales</taxon>
        <taxon>Phyllobacteriaceae</taxon>
        <taxon>Neomesorhizobium</taxon>
    </lineage>
</organism>
<feature type="signal peptide" evidence="1">
    <location>
        <begin position="1"/>
        <end position="20"/>
    </location>
</feature>
<evidence type="ECO:0000256" key="1">
    <source>
        <dbReference type="SAM" id="SignalP"/>
    </source>
</evidence>
<proteinExistence type="predicted"/>